<reference evidence="3" key="1">
    <citation type="submission" date="2015-11" db="EMBL/GenBank/DDBJ databases">
        <title>De novo transcriptome assembly of four potential Pierce s Disease insect vectors from Arizona vineyards.</title>
        <authorList>
            <person name="Tassone E.E."/>
        </authorList>
    </citation>
    <scope>NUCLEOTIDE SEQUENCE</scope>
</reference>
<proteinExistence type="predicted"/>
<keyword evidence="2" id="KW-0732">Signal</keyword>
<feature type="compositionally biased region" description="Basic residues" evidence="1">
    <location>
        <begin position="119"/>
        <end position="133"/>
    </location>
</feature>
<sequence length="142" mass="16702">MASNKLLFVSLLTVLFAISECYNYKRKADPYNTCKYVEDGCSYSCPRGKVFSEKDQCCVAPRKSCRSAPSYKKDYDYDTCDRHSNRNNGKYQKKKSSCDDDYDYDSCDRKSYKNNGKYQKSRKSNPKKYKNSKGKYDSDYHW</sequence>
<accession>A0A1B6JX24</accession>
<dbReference type="AlphaFoldDB" id="A0A1B6JX24"/>
<evidence type="ECO:0000256" key="2">
    <source>
        <dbReference type="SAM" id="SignalP"/>
    </source>
</evidence>
<evidence type="ECO:0000256" key="1">
    <source>
        <dbReference type="SAM" id="MobiDB-lite"/>
    </source>
</evidence>
<evidence type="ECO:0008006" key="4">
    <source>
        <dbReference type="Google" id="ProtNLM"/>
    </source>
</evidence>
<feature type="signal peptide" evidence="2">
    <location>
        <begin position="1"/>
        <end position="21"/>
    </location>
</feature>
<evidence type="ECO:0000313" key="3">
    <source>
        <dbReference type="EMBL" id="JAT03768.1"/>
    </source>
</evidence>
<protein>
    <recommendedName>
        <fullName evidence="4">TIL domain-containing protein</fullName>
    </recommendedName>
</protein>
<organism evidence="3">
    <name type="scientific">Homalodisca liturata</name>
    <dbReference type="NCBI Taxonomy" id="320908"/>
    <lineage>
        <taxon>Eukaryota</taxon>
        <taxon>Metazoa</taxon>
        <taxon>Ecdysozoa</taxon>
        <taxon>Arthropoda</taxon>
        <taxon>Hexapoda</taxon>
        <taxon>Insecta</taxon>
        <taxon>Pterygota</taxon>
        <taxon>Neoptera</taxon>
        <taxon>Paraneoptera</taxon>
        <taxon>Hemiptera</taxon>
        <taxon>Auchenorrhyncha</taxon>
        <taxon>Membracoidea</taxon>
        <taxon>Cicadellidae</taxon>
        <taxon>Cicadellinae</taxon>
        <taxon>Proconiini</taxon>
        <taxon>Homalodisca</taxon>
    </lineage>
</organism>
<name>A0A1B6JX24_9HEMI</name>
<feature type="chain" id="PRO_5008586191" description="TIL domain-containing protein" evidence="2">
    <location>
        <begin position="22"/>
        <end position="142"/>
    </location>
</feature>
<gene>
    <name evidence="3" type="ORF">g.10820</name>
</gene>
<dbReference type="EMBL" id="GECU01003939">
    <property type="protein sequence ID" value="JAT03768.1"/>
    <property type="molecule type" value="Transcribed_RNA"/>
</dbReference>
<feature type="compositionally biased region" description="Basic and acidic residues" evidence="1">
    <location>
        <begin position="71"/>
        <end position="84"/>
    </location>
</feature>
<feature type="region of interest" description="Disordered" evidence="1">
    <location>
        <begin position="66"/>
        <end position="142"/>
    </location>
</feature>